<name>A0ABY7CIS1_9BASI</name>
<feature type="region of interest" description="Disordered" evidence="1">
    <location>
        <begin position="74"/>
        <end position="175"/>
    </location>
</feature>
<feature type="compositionally biased region" description="Pro residues" evidence="1">
    <location>
        <begin position="74"/>
        <end position="85"/>
    </location>
</feature>
<organism evidence="2 3">
    <name type="scientific">Puccinia triticina</name>
    <dbReference type="NCBI Taxonomy" id="208348"/>
    <lineage>
        <taxon>Eukaryota</taxon>
        <taxon>Fungi</taxon>
        <taxon>Dikarya</taxon>
        <taxon>Basidiomycota</taxon>
        <taxon>Pucciniomycotina</taxon>
        <taxon>Pucciniomycetes</taxon>
        <taxon>Pucciniales</taxon>
        <taxon>Pucciniaceae</taxon>
        <taxon>Puccinia</taxon>
    </lineage>
</organism>
<feature type="compositionally biased region" description="Polar residues" evidence="1">
    <location>
        <begin position="87"/>
        <end position="107"/>
    </location>
</feature>
<reference evidence="2" key="1">
    <citation type="submission" date="2022-10" db="EMBL/GenBank/DDBJ databases">
        <title>Puccinia triticina Genome sequencing and assembly.</title>
        <authorList>
            <person name="Li C."/>
        </authorList>
    </citation>
    <scope>NUCLEOTIDE SEQUENCE</scope>
    <source>
        <strain evidence="2">Pt15</strain>
    </source>
</reference>
<evidence type="ECO:0000313" key="3">
    <source>
        <dbReference type="Proteomes" id="UP001164743"/>
    </source>
</evidence>
<feature type="compositionally biased region" description="Basic residues" evidence="1">
    <location>
        <begin position="156"/>
        <end position="167"/>
    </location>
</feature>
<feature type="compositionally biased region" description="Basic and acidic residues" evidence="1">
    <location>
        <begin position="143"/>
        <end position="155"/>
    </location>
</feature>
<feature type="region of interest" description="Disordered" evidence="1">
    <location>
        <begin position="9"/>
        <end position="43"/>
    </location>
</feature>
<protein>
    <submittedName>
        <fullName evidence="2">Uncharacterized protein</fullName>
    </submittedName>
</protein>
<evidence type="ECO:0000313" key="2">
    <source>
        <dbReference type="EMBL" id="WAQ85116.1"/>
    </source>
</evidence>
<proteinExistence type="predicted"/>
<dbReference type="EMBL" id="CP110425">
    <property type="protein sequence ID" value="WAQ85116.1"/>
    <property type="molecule type" value="Genomic_DNA"/>
</dbReference>
<keyword evidence="3" id="KW-1185">Reference proteome</keyword>
<accession>A0ABY7CIS1</accession>
<gene>
    <name evidence="2" type="ORF">PtA15_5A690</name>
</gene>
<sequence length="218" mass="24060">MLPKWVLIYTPQAPSDGGKGVPSSQPESRKHATAGERAHPCAFGGRWGKVWTGSTYHRTQDFSYFARYPGPPAPRLLRPVSPPPTLATRQDPQSQPSIGQEEPTSNPGCRPFLSAHGPSPHQLAPLSARTPPQSGVPRTSHARPSDDVGHQDARMRVCRRAPGRRAPTRIAGPQPRSKNKMYMYVCVHFLLALRREEACESDAEGAYVYTRAYQSTRV</sequence>
<dbReference type="Proteomes" id="UP001164743">
    <property type="component" value="Chromosome 5A"/>
</dbReference>
<dbReference type="GeneID" id="77810373"/>
<evidence type="ECO:0000256" key="1">
    <source>
        <dbReference type="SAM" id="MobiDB-lite"/>
    </source>
</evidence>
<dbReference type="RefSeq" id="XP_053020671.1">
    <property type="nucleotide sequence ID" value="XM_053169478.1"/>
</dbReference>
<feature type="compositionally biased region" description="Basic and acidic residues" evidence="1">
    <location>
        <begin position="27"/>
        <end position="39"/>
    </location>
</feature>